<dbReference type="RefSeq" id="WP_227118490.1">
    <property type="nucleotide sequence ID" value="NZ_CAKSVL010000020.1"/>
</dbReference>
<dbReference type="SUPFAM" id="SSF109604">
    <property type="entry name" value="HD-domain/PDEase-like"/>
    <property type="match status" value="2"/>
</dbReference>
<evidence type="ECO:0000259" key="1">
    <source>
        <dbReference type="PROSITE" id="PS51832"/>
    </source>
</evidence>
<dbReference type="InterPro" id="IPR006674">
    <property type="entry name" value="HD_domain"/>
</dbReference>
<organism evidence="2">
    <name type="scientific">uncultured Desulfovibrio sp</name>
    <dbReference type="NCBI Taxonomy" id="167968"/>
    <lineage>
        <taxon>Bacteria</taxon>
        <taxon>Pseudomonadati</taxon>
        <taxon>Thermodesulfobacteriota</taxon>
        <taxon>Desulfovibrionia</taxon>
        <taxon>Desulfovibrionales</taxon>
        <taxon>Desulfovibrionaceae</taxon>
        <taxon>Desulfovibrio</taxon>
        <taxon>environmental samples</taxon>
    </lineage>
</organism>
<dbReference type="PANTHER" id="PTHR43155">
    <property type="entry name" value="CYCLIC DI-GMP PHOSPHODIESTERASE PA4108-RELATED"/>
    <property type="match status" value="1"/>
</dbReference>
<dbReference type="CDD" id="cd00077">
    <property type="entry name" value="HDc"/>
    <property type="match status" value="2"/>
</dbReference>
<dbReference type="PROSITE" id="PS51832">
    <property type="entry name" value="HD_GYP"/>
    <property type="match status" value="1"/>
</dbReference>
<dbReference type="Gene3D" id="1.10.3210.10">
    <property type="entry name" value="Hypothetical protein af1432"/>
    <property type="match status" value="2"/>
</dbReference>
<dbReference type="InterPro" id="IPR037522">
    <property type="entry name" value="HD_GYP_dom"/>
</dbReference>
<reference evidence="2" key="1">
    <citation type="submission" date="2016-04" db="EMBL/GenBank/DDBJ databases">
        <authorList>
            <person name="Evans L.H."/>
            <person name="Alamgir A."/>
            <person name="Owens N."/>
            <person name="Weber N.D."/>
            <person name="Virtaneva K."/>
            <person name="Barbian K."/>
            <person name="Babar A."/>
            <person name="Rosenke K."/>
        </authorList>
    </citation>
    <scope>NUCLEOTIDE SEQUENCE</scope>
    <source>
        <strain evidence="2">92-2</strain>
    </source>
</reference>
<feature type="domain" description="HD-GYP" evidence="1">
    <location>
        <begin position="199"/>
        <end position="395"/>
    </location>
</feature>
<gene>
    <name evidence="2" type="ORF">KM92DES2_10213</name>
</gene>
<dbReference type="Pfam" id="PF01966">
    <property type="entry name" value="HD"/>
    <property type="match status" value="1"/>
</dbReference>
<dbReference type="EMBL" id="FLUP01000001">
    <property type="protein sequence ID" value="SBV92031.1"/>
    <property type="molecule type" value="Genomic_DNA"/>
</dbReference>
<dbReference type="SMART" id="SM00471">
    <property type="entry name" value="HDc"/>
    <property type="match status" value="2"/>
</dbReference>
<proteinExistence type="predicted"/>
<sequence>MRSIRLFDLLMGFSRALDMVTPLLAGHHLRVAFLSQVIAERMRISRTTRKYMLMASMLHDIGAVPLKSDTRDLIFERNKALHCRAGWAFCKTAGLPRPVCDMVLHHHTEWCSYEASDQHALPANCIHLADRVDVALRGKQASDLYSICLTLQAKDREYAQACLEALATLAHDSEISAFLDSHERMEEYLATAFGSVILGPVQLVELCGLFSQTIDSKSPFTATHSLGVAYTARMLLRLTRMADADDLTTMFVAGLLHDIGKLAVPLEILEKPAALTPDEVQEIQKHAEISMNLLGSIPGFTCVREWGGRHHERIDGTGYPHKIEGSSLTLPVRIIAVADVFTALTEDRPYRSGMPLAEAMRIIASMAELGYLDKGVVALLADNVLRVNKERIRAQRKAAANFVVMRRLCDEAARAARQP</sequence>
<name>A0A212IXT7_9BACT</name>
<dbReference type="Pfam" id="PF13487">
    <property type="entry name" value="HD_5"/>
    <property type="match status" value="1"/>
</dbReference>
<dbReference type="PANTHER" id="PTHR43155:SF2">
    <property type="entry name" value="CYCLIC DI-GMP PHOSPHODIESTERASE PA4108"/>
    <property type="match status" value="1"/>
</dbReference>
<dbReference type="AlphaFoldDB" id="A0A212IXT7"/>
<evidence type="ECO:0000313" key="2">
    <source>
        <dbReference type="EMBL" id="SBV92031.1"/>
    </source>
</evidence>
<accession>A0A212IXT7</accession>
<dbReference type="InterPro" id="IPR003607">
    <property type="entry name" value="HD/PDEase_dom"/>
</dbReference>
<protein>
    <recommendedName>
        <fullName evidence="1">HD-GYP domain-containing protein</fullName>
    </recommendedName>
</protein>